<protein>
    <submittedName>
        <fullName evidence="1">Uncharacterized protein</fullName>
    </submittedName>
</protein>
<proteinExistence type="predicted"/>
<organism evidence="1 2">
    <name type="scientific">Persea americana</name>
    <name type="common">Avocado</name>
    <dbReference type="NCBI Taxonomy" id="3435"/>
    <lineage>
        <taxon>Eukaryota</taxon>
        <taxon>Viridiplantae</taxon>
        <taxon>Streptophyta</taxon>
        <taxon>Embryophyta</taxon>
        <taxon>Tracheophyta</taxon>
        <taxon>Spermatophyta</taxon>
        <taxon>Magnoliopsida</taxon>
        <taxon>Magnoliidae</taxon>
        <taxon>Laurales</taxon>
        <taxon>Lauraceae</taxon>
        <taxon>Persea</taxon>
    </lineage>
</organism>
<gene>
    <name evidence="1" type="ORF">MRB53_000638</name>
</gene>
<sequence length="206" mass="23740">MIGLPPKIPTMIRPNIKHELPVAEKSMAQPSSCKGKEVVTKSSIKNEVDIDDKSLVNMMDDSVSDAKRREKRLLANRLSAQRYRARKIQYVNGLKTKAKALEDEIKSLDPQLRYHDNQRSILTAENSTIRERMAVLIHQKVYKDAEFEALKNESEMLHQFILLQQQQLQEQQLQQQQFMMGMGWELQGQAANMNIPSNSISDMVQF</sequence>
<name>A0ACC2MQB9_PERAE</name>
<comment type="caution">
    <text evidence="1">The sequence shown here is derived from an EMBL/GenBank/DDBJ whole genome shotgun (WGS) entry which is preliminary data.</text>
</comment>
<evidence type="ECO:0000313" key="2">
    <source>
        <dbReference type="Proteomes" id="UP001234297"/>
    </source>
</evidence>
<dbReference type="EMBL" id="CM056809">
    <property type="protein sequence ID" value="KAJ8647615.1"/>
    <property type="molecule type" value="Genomic_DNA"/>
</dbReference>
<evidence type="ECO:0000313" key="1">
    <source>
        <dbReference type="EMBL" id="KAJ8647615.1"/>
    </source>
</evidence>
<reference evidence="1 2" key="1">
    <citation type="journal article" date="2022" name="Hortic Res">
        <title>A haplotype resolved chromosomal level avocado genome allows analysis of novel avocado genes.</title>
        <authorList>
            <person name="Nath O."/>
            <person name="Fletcher S.J."/>
            <person name="Hayward A."/>
            <person name="Shaw L.M."/>
            <person name="Masouleh A.K."/>
            <person name="Furtado A."/>
            <person name="Henry R.J."/>
            <person name="Mitter N."/>
        </authorList>
    </citation>
    <scope>NUCLEOTIDE SEQUENCE [LARGE SCALE GENOMIC DNA]</scope>
    <source>
        <strain evidence="2">cv. Hass</strain>
    </source>
</reference>
<accession>A0ACC2MQB9</accession>
<keyword evidence="2" id="KW-1185">Reference proteome</keyword>
<dbReference type="Proteomes" id="UP001234297">
    <property type="component" value="Chromosome 1"/>
</dbReference>